<feature type="region of interest" description="Disordered" evidence="9">
    <location>
        <begin position="28"/>
        <end position="82"/>
    </location>
</feature>
<organism evidence="11 12">
    <name type="scientific">Metamycoplasma auris</name>
    <dbReference type="NCBI Taxonomy" id="51363"/>
    <lineage>
        <taxon>Bacteria</taxon>
        <taxon>Bacillati</taxon>
        <taxon>Mycoplasmatota</taxon>
        <taxon>Mycoplasmoidales</taxon>
        <taxon>Metamycoplasmataceae</taxon>
        <taxon>Metamycoplasma</taxon>
    </lineage>
</organism>
<evidence type="ECO:0000256" key="10">
    <source>
        <dbReference type="SAM" id="SignalP"/>
    </source>
</evidence>
<keyword evidence="3 10" id="KW-0732">Signal</keyword>
<evidence type="ECO:0000256" key="3">
    <source>
        <dbReference type="ARBA" id="ARBA00022729"/>
    </source>
</evidence>
<dbReference type="EMBL" id="QKUB01000020">
    <property type="protein sequence ID" value="PZV97736.1"/>
    <property type="molecule type" value="Genomic_DNA"/>
</dbReference>
<evidence type="ECO:0000313" key="12">
    <source>
        <dbReference type="Proteomes" id="UP000249646"/>
    </source>
</evidence>
<protein>
    <recommendedName>
        <fullName evidence="13">Lipoprotein</fullName>
    </recommendedName>
</protein>
<accession>A0A2W7FUQ5</accession>
<evidence type="ECO:0000256" key="6">
    <source>
        <dbReference type="ARBA" id="ARBA00023139"/>
    </source>
</evidence>
<comment type="caution">
    <text evidence="11">The sequence shown here is derived from an EMBL/GenBank/DDBJ whole genome shotgun (WGS) entry which is preliminary data.</text>
</comment>
<evidence type="ECO:0000256" key="5">
    <source>
        <dbReference type="ARBA" id="ARBA00023136"/>
    </source>
</evidence>
<reference evidence="11 12" key="1">
    <citation type="submission" date="2018-06" db="EMBL/GenBank/DDBJ databases">
        <title>Genomic Encyclopedia of Archaeal and Bacterial Type Strains, Phase II (KMG-II): from individual species to whole genera.</title>
        <authorList>
            <person name="Goeker M."/>
        </authorList>
    </citation>
    <scope>NUCLEOTIDE SEQUENCE [LARGE SCALE GENOMIC DNA]</scope>
    <source>
        <strain evidence="11 12">ATCC 51348</strain>
    </source>
</reference>
<feature type="compositionally biased region" description="Low complexity" evidence="9">
    <location>
        <begin position="51"/>
        <end position="61"/>
    </location>
</feature>
<dbReference type="PROSITE" id="PS51257">
    <property type="entry name" value="PROKAR_LIPOPROTEIN"/>
    <property type="match status" value="1"/>
</dbReference>
<dbReference type="Proteomes" id="UP000249646">
    <property type="component" value="Unassembled WGS sequence"/>
</dbReference>
<keyword evidence="12" id="KW-1185">Reference proteome</keyword>
<keyword evidence="8" id="KW-0175">Coiled coil</keyword>
<feature type="coiled-coil region" evidence="8">
    <location>
        <begin position="133"/>
        <end position="160"/>
    </location>
</feature>
<feature type="compositionally biased region" description="Basic and acidic residues" evidence="9">
    <location>
        <begin position="28"/>
        <end position="43"/>
    </location>
</feature>
<gene>
    <name evidence="11" type="ORF">BCF89_1202</name>
</gene>
<evidence type="ECO:0000313" key="11">
    <source>
        <dbReference type="EMBL" id="PZV97736.1"/>
    </source>
</evidence>
<keyword evidence="2" id="KW-1003">Cell membrane</keyword>
<proteinExistence type="predicted"/>
<keyword evidence="5" id="KW-0472">Membrane</keyword>
<feature type="chain" id="PRO_5016154635" description="Lipoprotein" evidence="10">
    <location>
        <begin position="19"/>
        <end position="196"/>
    </location>
</feature>
<feature type="compositionally biased region" description="Basic and acidic residues" evidence="9">
    <location>
        <begin position="73"/>
        <end position="82"/>
    </location>
</feature>
<evidence type="ECO:0000256" key="1">
    <source>
        <dbReference type="ARBA" id="ARBA00004193"/>
    </source>
</evidence>
<dbReference type="GO" id="GO:0005886">
    <property type="term" value="C:plasma membrane"/>
    <property type="evidence" value="ECO:0007669"/>
    <property type="project" value="UniProtKB-SubCell"/>
</dbReference>
<evidence type="ECO:0000256" key="4">
    <source>
        <dbReference type="ARBA" id="ARBA00022737"/>
    </source>
</evidence>
<evidence type="ECO:0000256" key="9">
    <source>
        <dbReference type="SAM" id="MobiDB-lite"/>
    </source>
</evidence>
<dbReference type="AlphaFoldDB" id="A0A2W7FUQ5"/>
<keyword evidence="6" id="KW-0564">Palmitate</keyword>
<name>A0A2W7FUQ5_9BACT</name>
<evidence type="ECO:0000256" key="7">
    <source>
        <dbReference type="ARBA" id="ARBA00023288"/>
    </source>
</evidence>
<feature type="signal peptide" evidence="10">
    <location>
        <begin position="1"/>
        <end position="18"/>
    </location>
</feature>
<dbReference type="RefSeq" id="WP_111518931.1">
    <property type="nucleotide sequence ID" value="NZ_QKUB01000020.1"/>
</dbReference>
<evidence type="ECO:0008006" key="13">
    <source>
        <dbReference type="Google" id="ProtNLM"/>
    </source>
</evidence>
<dbReference type="NCBIfam" id="NF033817">
    <property type="entry name" value="Mplas_variab_LP"/>
    <property type="match status" value="1"/>
</dbReference>
<evidence type="ECO:0000256" key="8">
    <source>
        <dbReference type="SAM" id="Coils"/>
    </source>
</evidence>
<comment type="subcellular location">
    <subcellularLocation>
        <location evidence="1">Cell membrane</location>
        <topology evidence="1">Lipid-anchor</topology>
    </subcellularLocation>
</comment>
<keyword evidence="7" id="KW-0449">Lipoprotein</keyword>
<keyword evidence="4" id="KW-0677">Repeat</keyword>
<dbReference type="InterPro" id="IPR049890">
    <property type="entry name" value="VlpA-F-like_signal"/>
</dbReference>
<sequence length="196" mass="22458">MKKLNKFLLTLGSISSLAALPLIAASCDKTDKSKDDNSNKKPTDTNPKTPSDPSNPSNQPQADNPSAAPATPKKVDEKKLDEWKKETTNLIKDLEEKSKEVKKPQFDEDKLKKFREENKGNKDLLDYVTELKKETFQQLVREFTEELSTLKDEFEGLLKDLPKDLLEEEFESLTEYSKEISETVKKQFEIFKKVSK</sequence>
<evidence type="ECO:0000256" key="2">
    <source>
        <dbReference type="ARBA" id="ARBA00022475"/>
    </source>
</evidence>